<dbReference type="HOGENOM" id="CLU_051061_0_0_1"/>
<dbReference type="Proteomes" id="UP000008063">
    <property type="component" value="Unassembled WGS sequence"/>
</dbReference>
<evidence type="ECO:0000256" key="2">
    <source>
        <dbReference type="ARBA" id="ARBA00023242"/>
    </source>
</evidence>
<comment type="similarity">
    <text evidence="3">Belongs to the UTP5 family.</text>
</comment>
<sequence>MASSPAPAKKARTKASRKKVNTPRTDLGEVVVEDEPSAIAAQRNVRYAESSSLAVHSGTELGQDQAMEDLAARDVDGNLDTDLAELSLGQRLTALNGTEAATRIAESDSDVEDDAGGVSRQPQKHQETPNLVPANSLTRTLIQALHSSDSRLLETCLAHSDPTLIRNTVRRLPSQLAVPLLSVCVERLGRGSRAANMKGGGGGASSQRGMGLITWVKAVLVVHSGYLMTLPDLVVRLSGLHATLTSRLALQDSLLALNGRLDMVLSQIEMRSSTSPAILTSNKDKGSSGSRTTRLPTRYVEGESDNEEEQMDAEVAVESGEDEGSIEDVELGGESQEDDDDDDDEGESDEEDSDGEGPMLNGFIDDEAEEFDDDEQDDGDSE</sequence>
<dbReference type="Pfam" id="PF04003">
    <property type="entry name" value="Utp12"/>
    <property type="match status" value="1"/>
</dbReference>
<feature type="region of interest" description="Disordered" evidence="4">
    <location>
        <begin position="103"/>
        <end position="130"/>
    </location>
</feature>
<dbReference type="FunCoup" id="F8PNR7">
    <property type="interactions" value="104"/>
</dbReference>
<dbReference type="OrthoDB" id="30195at2759"/>
<dbReference type="PANTHER" id="PTHR44267">
    <property type="entry name" value="WD REPEAT-CONTAINING PROTEIN 43"/>
    <property type="match status" value="1"/>
</dbReference>
<feature type="region of interest" description="Disordered" evidence="4">
    <location>
        <begin position="276"/>
        <end position="382"/>
    </location>
</feature>
<dbReference type="GO" id="GO:0000462">
    <property type="term" value="P:maturation of SSU-rRNA from tricistronic rRNA transcript (SSU-rRNA, 5.8S rRNA, LSU-rRNA)"/>
    <property type="evidence" value="ECO:0007669"/>
    <property type="project" value="TreeGrafter"/>
</dbReference>
<evidence type="ECO:0000313" key="7">
    <source>
        <dbReference type="Proteomes" id="UP000008063"/>
    </source>
</evidence>
<dbReference type="STRING" id="936435.F8PNR7"/>
<dbReference type="InterPro" id="IPR052414">
    <property type="entry name" value="U3_snoRNA-assoc_WDR"/>
</dbReference>
<feature type="compositionally biased region" description="Acidic residues" evidence="4">
    <location>
        <begin position="364"/>
        <end position="382"/>
    </location>
</feature>
<feature type="compositionally biased region" description="Acidic residues" evidence="4">
    <location>
        <begin position="302"/>
        <end position="312"/>
    </location>
</feature>
<feature type="domain" description="Small-subunit processome Utp12" evidence="5">
    <location>
        <begin position="149"/>
        <end position="266"/>
    </location>
</feature>
<feature type="region of interest" description="Disordered" evidence="4">
    <location>
        <begin position="1"/>
        <end position="27"/>
    </location>
</feature>
<comment type="subcellular location">
    <subcellularLocation>
        <location evidence="1">Nucleus</location>
    </subcellularLocation>
</comment>
<dbReference type="AlphaFoldDB" id="F8PNR7"/>
<dbReference type="EMBL" id="GL945477">
    <property type="protein sequence ID" value="EGO01794.1"/>
    <property type="molecule type" value="Genomic_DNA"/>
</dbReference>
<evidence type="ECO:0000256" key="3">
    <source>
        <dbReference type="ARBA" id="ARBA00038335"/>
    </source>
</evidence>
<keyword evidence="2" id="KW-0539">Nucleus</keyword>
<evidence type="ECO:0000256" key="1">
    <source>
        <dbReference type="ARBA" id="ARBA00004123"/>
    </source>
</evidence>
<accession>F8PNR7</accession>
<dbReference type="GO" id="GO:0005730">
    <property type="term" value="C:nucleolus"/>
    <property type="evidence" value="ECO:0007669"/>
    <property type="project" value="TreeGrafter"/>
</dbReference>
<evidence type="ECO:0000259" key="5">
    <source>
        <dbReference type="Pfam" id="PF04003"/>
    </source>
</evidence>
<evidence type="ECO:0000256" key="4">
    <source>
        <dbReference type="SAM" id="MobiDB-lite"/>
    </source>
</evidence>
<name>F8PNR7_SERL3</name>
<keyword evidence="7" id="KW-1185">Reference proteome</keyword>
<dbReference type="InterPro" id="IPR007148">
    <property type="entry name" value="SSU_processome_Utp12"/>
</dbReference>
<dbReference type="InParanoid" id="F8PNR7"/>
<gene>
    <name evidence="6" type="ORF">SERLA73DRAFT_120441</name>
</gene>
<dbReference type="OMA" id="QWSLAAH"/>
<organism evidence="7">
    <name type="scientific">Serpula lacrymans var. lacrymans (strain S7.3)</name>
    <name type="common">Dry rot fungus</name>
    <dbReference type="NCBI Taxonomy" id="936435"/>
    <lineage>
        <taxon>Eukaryota</taxon>
        <taxon>Fungi</taxon>
        <taxon>Dikarya</taxon>
        <taxon>Basidiomycota</taxon>
        <taxon>Agaricomycotina</taxon>
        <taxon>Agaricomycetes</taxon>
        <taxon>Agaricomycetidae</taxon>
        <taxon>Boletales</taxon>
        <taxon>Coniophorineae</taxon>
        <taxon>Serpulaceae</taxon>
        <taxon>Serpula</taxon>
    </lineage>
</organism>
<evidence type="ECO:0000313" key="6">
    <source>
        <dbReference type="EMBL" id="EGO01794.1"/>
    </source>
</evidence>
<feature type="compositionally biased region" description="Basic residues" evidence="4">
    <location>
        <begin position="9"/>
        <end position="21"/>
    </location>
</feature>
<dbReference type="PANTHER" id="PTHR44267:SF1">
    <property type="entry name" value="WD REPEAT-CONTAINING PROTEIN 43"/>
    <property type="match status" value="1"/>
</dbReference>
<feature type="compositionally biased region" description="Polar residues" evidence="4">
    <location>
        <begin position="276"/>
        <end position="295"/>
    </location>
</feature>
<protein>
    <recommendedName>
        <fullName evidence="5">Small-subunit processome Utp12 domain-containing protein</fullName>
    </recommendedName>
</protein>
<proteinExistence type="inferred from homology"/>
<reference evidence="7" key="1">
    <citation type="journal article" date="2011" name="Science">
        <title>The plant cell wall-decomposing machinery underlies the functional diversity of forest fungi.</title>
        <authorList>
            <person name="Eastwood D.C."/>
            <person name="Floudas D."/>
            <person name="Binder M."/>
            <person name="Majcherczyk A."/>
            <person name="Schneider P."/>
            <person name="Aerts A."/>
            <person name="Asiegbu F.O."/>
            <person name="Baker S.E."/>
            <person name="Barry K."/>
            <person name="Bendiksby M."/>
            <person name="Blumentritt M."/>
            <person name="Coutinho P.M."/>
            <person name="Cullen D."/>
            <person name="de Vries R.P."/>
            <person name="Gathman A."/>
            <person name="Goodell B."/>
            <person name="Henrissat B."/>
            <person name="Ihrmark K."/>
            <person name="Kauserud H."/>
            <person name="Kohler A."/>
            <person name="LaButti K."/>
            <person name="Lapidus A."/>
            <person name="Lavin J.L."/>
            <person name="Lee Y.-H."/>
            <person name="Lindquist E."/>
            <person name="Lilly W."/>
            <person name="Lucas S."/>
            <person name="Morin E."/>
            <person name="Murat C."/>
            <person name="Oguiza J.A."/>
            <person name="Park J."/>
            <person name="Pisabarro A.G."/>
            <person name="Riley R."/>
            <person name="Rosling A."/>
            <person name="Salamov A."/>
            <person name="Schmidt O."/>
            <person name="Schmutz J."/>
            <person name="Skrede I."/>
            <person name="Stenlid J."/>
            <person name="Wiebenga A."/>
            <person name="Xie X."/>
            <person name="Kuees U."/>
            <person name="Hibbett D.S."/>
            <person name="Hoffmeister D."/>
            <person name="Hoegberg N."/>
            <person name="Martin F."/>
            <person name="Grigoriev I.V."/>
            <person name="Watkinson S.C."/>
        </authorList>
    </citation>
    <scope>NUCLEOTIDE SEQUENCE [LARGE SCALE GENOMIC DNA]</scope>
    <source>
        <strain evidence="7">strain S7.3</strain>
    </source>
</reference>
<feature type="compositionally biased region" description="Acidic residues" evidence="4">
    <location>
        <begin position="319"/>
        <end position="355"/>
    </location>
</feature>